<dbReference type="AlphaFoldDB" id="A0AA38H7V5"/>
<gene>
    <name evidence="2" type="ORF">MKK02DRAFT_44732</name>
</gene>
<organism evidence="2 3">
    <name type="scientific">Dioszegia hungarica</name>
    <dbReference type="NCBI Taxonomy" id="4972"/>
    <lineage>
        <taxon>Eukaryota</taxon>
        <taxon>Fungi</taxon>
        <taxon>Dikarya</taxon>
        <taxon>Basidiomycota</taxon>
        <taxon>Agaricomycotina</taxon>
        <taxon>Tremellomycetes</taxon>
        <taxon>Tremellales</taxon>
        <taxon>Bulleribasidiaceae</taxon>
        <taxon>Dioszegia</taxon>
    </lineage>
</organism>
<sequence length="200" mass="21609">MLSIRPLLLILFASILYVSALPHSTPTVSEVNDQQAHIRSIVAARQFSLAKHLARKDIKETVDLVRRTSCTDVPGPKISGKVYPKCPKSAGTGYAKYTGWTLAQDDISPYNPIWPRVPSGESCIAACNSYISTNKQICIGVVFAFSGNPRPNGTPCFLKAQGLCHGTWQRIGQEVTYLKGGCAAWQGLVPANVDAACCNN</sequence>
<keyword evidence="1" id="KW-0732">Signal</keyword>
<proteinExistence type="predicted"/>
<dbReference type="GeneID" id="77732269"/>
<name>A0AA38H7V5_9TREE</name>
<reference evidence="2" key="1">
    <citation type="journal article" date="2022" name="G3 (Bethesda)">
        <title>High quality genome of the basidiomycete yeast Dioszegia hungarica PDD-24b-2 isolated from cloud water.</title>
        <authorList>
            <person name="Jarrige D."/>
            <person name="Haridas S."/>
            <person name="Bleykasten-Grosshans C."/>
            <person name="Joly M."/>
            <person name="Nadalig T."/>
            <person name="Sancelme M."/>
            <person name="Vuilleumier S."/>
            <person name="Grigoriev I.V."/>
            <person name="Amato P."/>
            <person name="Bringel F."/>
        </authorList>
    </citation>
    <scope>NUCLEOTIDE SEQUENCE</scope>
    <source>
        <strain evidence="2">PDD-24b-2</strain>
    </source>
</reference>
<evidence type="ECO:0000313" key="2">
    <source>
        <dbReference type="EMBL" id="KAI9636032.1"/>
    </source>
</evidence>
<evidence type="ECO:0000313" key="3">
    <source>
        <dbReference type="Proteomes" id="UP001164286"/>
    </source>
</evidence>
<comment type="caution">
    <text evidence="2">The sequence shown here is derived from an EMBL/GenBank/DDBJ whole genome shotgun (WGS) entry which is preliminary data.</text>
</comment>
<accession>A0AA38H7V5</accession>
<dbReference type="EMBL" id="JAKWFO010000005">
    <property type="protein sequence ID" value="KAI9636032.1"/>
    <property type="molecule type" value="Genomic_DNA"/>
</dbReference>
<feature type="chain" id="PRO_5041319556" evidence="1">
    <location>
        <begin position="21"/>
        <end position="200"/>
    </location>
</feature>
<dbReference type="Proteomes" id="UP001164286">
    <property type="component" value="Unassembled WGS sequence"/>
</dbReference>
<feature type="signal peptide" evidence="1">
    <location>
        <begin position="1"/>
        <end position="20"/>
    </location>
</feature>
<dbReference type="RefSeq" id="XP_052945809.1">
    <property type="nucleotide sequence ID" value="XM_053093064.1"/>
</dbReference>
<keyword evidence="3" id="KW-1185">Reference proteome</keyword>
<evidence type="ECO:0000256" key="1">
    <source>
        <dbReference type="SAM" id="SignalP"/>
    </source>
</evidence>
<protein>
    <submittedName>
        <fullName evidence="2">Uncharacterized protein</fullName>
    </submittedName>
</protein>